<keyword evidence="5" id="KW-1185">Reference proteome</keyword>
<dbReference type="SUPFAM" id="SSF53335">
    <property type="entry name" value="S-adenosyl-L-methionine-dependent methyltransferases"/>
    <property type="match status" value="1"/>
</dbReference>
<dbReference type="GO" id="GO:0032259">
    <property type="term" value="P:methylation"/>
    <property type="evidence" value="ECO:0007669"/>
    <property type="project" value="UniProtKB-KW"/>
</dbReference>
<dbReference type="Proteomes" id="UP001312865">
    <property type="component" value="Unassembled WGS sequence"/>
</dbReference>
<evidence type="ECO:0000256" key="2">
    <source>
        <dbReference type="ARBA" id="ARBA00022679"/>
    </source>
</evidence>
<organism evidence="4 5">
    <name type="scientific">Bacillus spongiae</name>
    <dbReference type="NCBI Taxonomy" id="2683610"/>
    <lineage>
        <taxon>Bacteria</taxon>
        <taxon>Bacillati</taxon>
        <taxon>Bacillota</taxon>
        <taxon>Bacilli</taxon>
        <taxon>Bacillales</taxon>
        <taxon>Bacillaceae</taxon>
        <taxon>Bacillus</taxon>
    </lineage>
</organism>
<evidence type="ECO:0000256" key="3">
    <source>
        <dbReference type="ARBA" id="ARBA00022691"/>
    </source>
</evidence>
<dbReference type="RefSeq" id="WP_336586391.1">
    <property type="nucleotide sequence ID" value="NZ_JBBAXC010000005.1"/>
</dbReference>
<sequence>MNKQWSEVDHYITHHLIKEDATLEEVLEANKAAGLPAVDVAPNQAKFLYILALIKGAKRILEIGTLGGYSTIWLAKALPKDGKLLTLEYNPKHVEVATANITNAGVADLVDIITGPALDTLSSLYYNESSKFDLIFIDADKENNAEYLKWAIKLSKKGTVIIGDNVVRKGEVTNSSSSDRKVQGIRRYYEALGQTPNLISTAIQTVGEKGYDGFSIGVVK</sequence>
<comment type="caution">
    <text evidence="4">The sequence shown here is derived from an EMBL/GenBank/DDBJ whole genome shotgun (WGS) entry which is preliminary data.</text>
</comment>
<dbReference type="InterPro" id="IPR050362">
    <property type="entry name" value="Cation-dep_OMT"/>
</dbReference>
<evidence type="ECO:0000256" key="1">
    <source>
        <dbReference type="ARBA" id="ARBA00022603"/>
    </source>
</evidence>
<dbReference type="Gene3D" id="3.40.50.150">
    <property type="entry name" value="Vaccinia Virus protein VP39"/>
    <property type="match status" value="1"/>
</dbReference>
<dbReference type="EC" id="2.1.1.-" evidence="4"/>
<dbReference type="InterPro" id="IPR002935">
    <property type="entry name" value="SAM_O-MeTrfase"/>
</dbReference>
<accession>A0ABU8HCS9</accession>
<proteinExistence type="predicted"/>
<dbReference type="PANTHER" id="PTHR10509:SF14">
    <property type="entry name" value="CAFFEOYL-COA O-METHYLTRANSFERASE 3-RELATED"/>
    <property type="match status" value="1"/>
</dbReference>
<dbReference type="PANTHER" id="PTHR10509">
    <property type="entry name" value="O-METHYLTRANSFERASE-RELATED"/>
    <property type="match status" value="1"/>
</dbReference>
<dbReference type="PROSITE" id="PS51682">
    <property type="entry name" value="SAM_OMT_I"/>
    <property type="match status" value="1"/>
</dbReference>
<evidence type="ECO:0000313" key="4">
    <source>
        <dbReference type="EMBL" id="MEI5906949.1"/>
    </source>
</evidence>
<keyword evidence="3" id="KW-0949">S-adenosyl-L-methionine</keyword>
<dbReference type="Pfam" id="PF01596">
    <property type="entry name" value="Methyltransf_3"/>
    <property type="match status" value="1"/>
</dbReference>
<keyword evidence="1 4" id="KW-0489">Methyltransferase</keyword>
<protein>
    <submittedName>
        <fullName evidence="4">O-methyltransferase</fullName>
        <ecNumber evidence="4">2.1.1.-</ecNumber>
    </submittedName>
</protein>
<reference evidence="4 5" key="1">
    <citation type="journal article" date="2018" name="J. Microbiol.">
        <title>Bacillus spongiae sp. nov., isolated from sponge of Jeju Island.</title>
        <authorList>
            <person name="Lee G.E."/>
            <person name="Im W.T."/>
            <person name="Park J.S."/>
        </authorList>
    </citation>
    <scope>NUCLEOTIDE SEQUENCE [LARGE SCALE GENOMIC DNA]</scope>
    <source>
        <strain evidence="4 5">135PIL107-10</strain>
    </source>
</reference>
<dbReference type="EMBL" id="JBBAXC010000005">
    <property type="protein sequence ID" value="MEI5906949.1"/>
    <property type="molecule type" value="Genomic_DNA"/>
</dbReference>
<gene>
    <name evidence="4" type="ORF">WAK64_07745</name>
</gene>
<evidence type="ECO:0000313" key="5">
    <source>
        <dbReference type="Proteomes" id="UP001312865"/>
    </source>
</evidence>
<dbReference type="CDD" id="cd02440">
    <property type="entry name" value="AdoMet_MTases"/>
    <property type="match status" value="1"/>
</dbReference>
<name>A0ABU8HCS9_9BACI</name>
<dbReference type="InterPro" id="IPR029063">
    <property type="entry name" value="SAM-dependent_MTases_sf"/>
</dbReference>
<dbReference type="GO" id="GO:0008168">
    <property type="term" value="F:methyltransferase activity"/>
    <property type="evidence" value="ECO:0007669"/>
    <property type="project" value="UniProtKB-KW"/>
</dbReference>
<keyword evidence="2 4" id="KW-0808">Transferase</keyword>